<dbReference type="EC" id="3.1.26.4" evidence="3"/>
<name>A0ABR3S9U2_9PEZI</name>
<keyword evidence="6" id="KW-0255">Endonuclease</keyword>
<dbReference type="InterPro" id="IPR002156">
    <property type="entry name" value="RNaseH_domain"/>
</dbReference>
<keyword evidence="10" id="KW-1185">Reference proteome</keyword>
<gene>
    <name evidence="9" type="ORF">SLS56_012087</name>
</gene>
<sequence>MNHAIAACAVFFAPRSPLNETHLLAANGPPPTSQRAELMGGIKALEAAKRLAARPEEWGYEDLNQVVIKADSAYLVRGATEWVSKWEARGWMNAKGTPVINQELFQRLEGCIRELESLGVLVQFFHVPRQQNQCADAAANEALDQVGEPRSIATPFRVDPLPAEQGQVVEPRRANGGRRTILMVSLDGQPWFDDMYSSLLSSLHDRARVRRVADASSLLDQLGSDSPAAVLVTDPGITHRKHRQALQKLVEYVSDGGTAVFCGTFSSFIQPSDLTALFRSQFGLPWQAGNYCRTTFQLNELAAANLPSSAHLSQMYQTKATHLHGVEHPSALYLPDDDEPHTQTSAAWARVKQGWAGYIGDVNAEKETDWIILSMILREENSTLTHLPDTVLNATLDRSRRIAASGLAPPAEPFRVHKTSRTVSLARGNMFELTETLARFWTRAASADRDVTACRALPLHAVMNRLNGNLSLALWSASDSFNETAAAYGHVAALPDDVFRPPALAMPRI</sequence>
<keyword evidence="4" id="KW-0540">Nuclease</keyword>
<comment type="catalytic activity">
    <reaction evidence="1">
        <text>Endonucleolytic cleavage to 5'-phosphomonoester.</text>
        <dbReference type="EC" id="3.1.26.4"/>
    </reaction>
</comment>
<dbReference type="InterPro" id="IPR012337">
    <property type="entry name" value="RNaseH-like_sf"/>
</dbReference>
<evidence type="ECO:0000256" key="1">
    <source>
        <dbReference type="ARBA" id="ARBA00000077"/>
    </source>
</evidence>
<dbReference type="Proteomes" id="UP001521116">
    <property type="component" value="Unassembled WGS sequence"/>
</dbReference>
<dbReference type="PANTHER" id="PTHR10642:SF26">
    <property type="entry name" value="RIBONUCLEASE H1"/>
    <property type="match status" value="1"/>
</dbReference>
<evidence type="ECO:0000256" key="4">
    <source>
        <dbReference type="ARBA" id="ARBA00022722"/>
    </source>
</evidence>
<evidence type="ECO:0000256" key="5">
    <source>
        <dbReference type="ARBA" id="ARBA00022723"/>
    </source>
</evidence>
<proteinExistence type="inferred from homology"/>
<protein>
    <recommendedName>
        <fullName evidence="3">ribonuclease H</fullName>
        <ecNumber evidence="3">3.1.26.4</ecNumber>
    </recommendedName>
</protein>
<evidence type="ECO:0000313" key="9">
    <source>
        <dbReference type="EMBL" id="KAL1614498.1"/>
    </source>
</evidence>
<dbReference type="PROSITE" id="PS50879">
    <property type="entry name" value="RNASE_H_1"/>
    <property type="match status" value="1"/>
</dbReference>
<evidence type="ECO:0000256" key="3">
    <source>
        <dbReference type="ARBA" id="ARBA00012180"/>
    </source>
</evidence>
<dbReference type="EMBL" id="JAJVDC020000383">
    <property type="protein sequence ID" value="KAL1614498.1"/>
    <property type="molecule type" value="Genomic_DNA"/>
</dbReference>
<dbReference type="Pfam" id="PF00075">
    <property type="entry name" value="RNase_H"/>
    <property type="match status" value="1"/>
</dbReference>
<feature type="domain" description="RNase H type-1" evidence="8">
    <location>
        <begin position="1"/>
        <end position="144"/>
    </location>
</feature>
<dbReference type="InterPro" id="IPR036397">
    <property type="entry name" value="RNaseH_sf"/>
</dbReference>
<keyword evidence="5" id="KW-0479">Metal-binding</keyword>
<comment type="caution">
    <text evidence="9">The sequence shown here is derived from an EMBL/GenBank/DDBJ whole genome shotgun (WGS) entry which is preliminary data.</text>
</comment>
<dbReference type="CDD" id="cd13934">
    <property type="entry name" value="RNase_H_Dikarya_like"/>
    <property type="match status" value="1"/>
</dbReference>
<evidence type="ECO:0000256" key="7">
    <source>
        <dbReference type="ARBA" id="ARBA00022801"/>
    </source>
</evidence>
<dbReference type="InterPro" id="IPR050092">
    <property type="entry name" value="RNase_H"/>
</dbReference>
<comment type="similarity">
    <text evidence="2">Belongs to the RNase H family.</text>
</comment>
<reference evidence="9 10" key="1">
    <citation type="submission" date="2024-02" db="EMBL/GenBank/DDBJ databases">
        <title>De novo assembly and annotation of 12 fungi associated with fruit tree decline syndrome in Ontario, Canada.</title>
        <authorList>
            <person name="Sulman M."/>
            <person name="Ellouze W."/>
            <person name="Ilyukhin E."/>
        </authorList>
    </citation>
    <scope>NUCLEOTIDE SEQUENCE [LARGE SCALE GENOMIC DNA]</scope>
    <source>
        <strain evidence="9 10">M1-105</strain>
    </source>
</reference>
<evidence type="ECO:0000259" key="8">
    <source>
        <dbReference type="PROSITE" id="PS50879"/>
    </source>
</evidence>
<evidence type="ECO:0000256" key="6">
    <source>
        <dbReference type="ARBA" id="ARBA00022759"/>
    </source>
</evidence>
<dbReference type="SUPFAM" id="SSF53098">
    <property type="entry name" value="Ribonuclease H-like"/>
    <property type="match status" value="1"/>
</dbReference>
<dbReference type="PANTHER" id="PTHR10642">
    <property type="entry name" value="RIBONUCLEASE H1"/>
    <property type="match status" value="1"/>
</dbReference>
<accession>A0ABR3S9U2</accession>
<evidence type="ECO:0000256" key="2">
    <source>
        <dbReference type="ARBA" id="ARBA00005300"/>
    </source>
</evidence>
<dbReference type="Gene3D" id="3.30.420.10">
    <property type="entry name" value="Ribonuclease H-like superfamily/Ribonuclease H"/>
    <property type="match status" value="1"/>
</dbReference>
<keyword evidence="7" id="KW-0378">Hydrolase</keyword>
<evidence type="ECO:0000313" key="10">
    <source>
        <dbReference type="Proteomes" id="UP001521116"/>
    </source>
</evidence>
<organism evidence="9 10">
    <name type="scientific">Neofusicoccum ribis</name>
    <dbReference type="NCBI Taxonomy" id="45134"/>
    <lineage>
        <taxon>Eukaryota</taxon>
        <taxon>Fungi</taxon>
        <taxon>Dikarya</taxon>
        <taxon>Ascomycota</taxon>
        <taxon>Pezizomycotina</taxon>
        <taxon>Dothideomycetes</taxon>
        <taxon>Dothideomycetes incertae sedis</taxon>
        <taxon>Botryosphaeriales</taxon>
        <taxon>Botryosphaeriaceae</taxon>
        <taxon>Neofusicoccum</taxon>
    </lineage>
</organism>